<protein>
    <recommendedName>
        <fullName evidence="1">Alanine dehydrogenase/pyridine nucleotide transhydrogenase N-terminal domain-containing protein</fullName>
    </recommendedName>
</protein>
<reference evidence="2" key="1">
    <citation type="submission" date="2018-05" db="EMBL/GenBank/DDBJ databases">
        <authorList>
            <person name="Lanie J.A."/>
            <person name="Ng W.-L."/>
            <person name="Kazmierczak K.M."/>
            <person name="Andrzejewski T.M."/>
            <person name="Davidsen T.M."/>
            <person name="Wayne K.J."/>
            <person name="Tettelin H."/>
            <person name="Glass J.I."/>
            <person name="Rusch D."/>
            <person name="Podicherti R."/>
            <person name="Tsui H.-C.T."/>
            <person name="Winkler M.E."/>
        </authorList>
    </citation>
    <scope>NUCLEOTIDE SEQUENCE</scope>
</reference>
<accession>A0A382VQ49</accession>
<dbReference type="Pfam" id="PF05222">
    <property type="entry name" value="AlaDh_PNT_N"/>
    <property type="match status" value="1"/>
</dbReference>
<dbReference type="EMBL" id="UINC01153661">
    <property type="protein sequence ID" value="SVD48500.1"/>
    <property type="molecule type" value="Genomic_DNA"/>
</dbReference>
<dbReference type="SMART" id="SM01003">
    <property type="entry name" value="AlaDh_PNT_N"/>
    <property type="match status" value="1"/>
</dbReference>
<proteinExistence type="predicted"/>
<evidence type="ECO:0000313" key="2">
    <source>
        <dbReference type="EMBL" id="SVD48500.1"/>
    </source>
</evidence>
<evidence type="ECO:0000259" key="1">
    <source>
        <dbReference type="SMART" id="SM01003"/>
    </source>
</evidence>
<dbReference type="PANTHER" id="PTHR42795:SF1">
    <property type="entry name" value="ALANINE DEHYDROGENASE"/>
    <property type="match status" value="1"/>
</dbReference>
<dbReference type="AlphaFoldDB" id="A0A382VQ49"/>
<dbReference type="GO" id="GO:0000286">
    <property type="term" value="F:alanine dehydrogenase activity"/>
    <property type="evidence" value="ECO:0007669"/>
    <property type="project" value="TreeGrafter"/>
</dbReference>
<feature type="domain" description="Alanine dehydrogenase/pyridine nucleotide transhydrogenase N-terminal" evidence="1">
    <location>
        <begin position="4"/>
        <end position="85"/>
    </location>
</feature>
<dbReference type="PANTHER" id="PTHR42795">
    <property type="entry name" value="ALANINE DEHYDROGENASE"/>
    <property type="match status" value="1"/>
</dbReference>
<dbReference type="InterPro" id="IPR007886">
    <property type="entry name" value="AlaDH/PNT_N"/>
</dbReference>
<dbReference type="SUPFAM" id="SSF52283">
    <property type="entry name" value="Formate/glycerate dehydrogenase catalytic domain-like"/>
    <property type="match status" value="1"/>
</dbReference>
<feature type="non-terminal residue" evidence="2">
    <location>
        <position position="88"/>
    </location>
</feature>
<gene>
    <name evidence="2" type="ORF">METZ01_LOCUS401354</name>
</gene>
<dbReference type="GO" id="GO:0005886">
    <property type="term" value="C:plasma membrane"/>
    <property type="evidence" value="ECO:0007669"/>
    <property type="project" value="TreeGrafter"/>
</dbReference>
<dbReference type="Gene3D" id="3.40.50.720">
    <property type="entry name" value="NAD(P)-binding Rossmann-like Domain"/>
    <property type="match status" value="1"/>
</dbReference>
<dbReference type="GO" id="GO:0006524">
    <property type="term" value="P:alanine catabolic process"/>
    <property type="evidence" value="ECO:0007669"/>
    <property type="project" value="TreeGrafter"/>
</dbReference>
<organism evidence="2">
    <name type="scientific">marine metagenome</name>
    <dbReference type="NCBI Taxonomy" id="408172"/>
    <lineage>
        <taxon>unclassified sequences</taxon>
        <taxon>metagenomes</taxon>
        <taxon>ecological metagenomes</taxon>
    </lineage>
</organism>
<feature type="non-terminal residue" evidence="2">
    <location>
        <position position="1"/>
    </location>
</feature>
<sequence>LIVGIPQEILPGEKRVALVPEGARKLIEAGLEVLVQSGAGEAAGYSDLRYEEAGAGIEADAAGVYARADIILKVREPAADCGDGQGEV</sequence>
<name>A0A382VQ49_9ZZZZ</name>